<evidence type="ECO:0000313" key="2">
    <source>
        <dbReference type="EMBL" id="AHH16484.1"/>
    </source>
</evidence>
<proteinExistence type="predicted"/>
<dbReference type="Proteomes" id="UP000019150">
    <property type="component" value="Chromosome"/>
</dbReference>
<name>W5TBG4_9NOCA</name>
<gene>
    <name evidence="2" type="ORF">NONO_c16830</name>
</gene>
<sequence length="95" mass="9727">MFIDPALLGNYFAMTQGHDPVIGSNGLPGPHTTVPAAAPAAGVTVAQPEVSATASPVARPGPMRRARIGMRPSTLMLIAVWIAVLALYLAVRPGG</sequence>
<evidence type="ECO:0000256" key="1">
    <source>
        <dbReference type="SAM" id="Phobius"/>
    </source>
</evidence>
<feature type="transmembrane region" description="Helical" evidence="1">
    <location>
        <begin position="73"/>
        <end position="91"/>
    </location>
</feature>
<dbReference type="EMBL" id="CP006850">
    <property type="protein sequence ID" value="AHH16484.1"/>
    <property type="molecule type" value="Genomic_DNA"/>
</dbReference>
<dbReference type="KEGG" id="nno:NONO_c16830"/>
<dbReference type="HOGENOM" id="CLU_2370023_0_0_11"/>
<dbReference type="eggNOG" id="ENOG5031FJH">
    <property type="taxonomic scope" value="Bacteria"/>
</dbReference>
<keyword evidence="1" id="KW-0472">Membrane</keyword>
<dbReference type="PATRIC" id="fig|1415166.3.peg.1712"/>
<keyword evidence="1" id="KW-1133">Transmembrane helix</keyword>
<keyword evidence="3" id="KW-1185">Reference proteome</keyword>
<dbReference type="AlphaFoldDB" id="W5TBG4"/>
<dbReference type="RefSeq" id="WP_025347994.1">
    <property type="nucleotide sequence ID" value="NZ_CP006850.1"/>
</dbReference>
<reference evidence="2 3" key="1">
    <citation type="journal article" date="2014" name="Appl. Environ. Microbiol.">
        <title>Insights into the Microbial Degradation of Rubber and Gutta-Percha by Analysis of the Complete Genome of Nocardia nova SH22a.</title>
        <authorList>
            <person name="Luo Q."/>
            <person name="Hiessl S."/>
            <person name="Poehlein A."/>
            <person name="Daniel R."/>
            <person name="Steinbuchel A."/>
        </authorList>
    </citation>
    <scope>NUCLEOTIDE SEQUENCE [LARGE SCALE GENOMIC DNA]</scope>
    <source>
        <strain evidence="2">SH22a</strain>
    </source>
</reference>
<keyword evidence="1" id="KW-0812">Transmembrane</keyword>
<accession>W5TBG4</accession>
<evidence type="ECO:0000313" key="3">
    <source>
        <dbReference type="Proteomes" id="UP000019150"/>
    </source>
</evidence>
<dbReference type="OrthoDB" id="4563702at2"/>
<protein>
    <submittedName>
        <fullName evidence="2">Uncharacterized protein</fullName>
    </submittedName>
</protein>
<organism evidence="2 3">
    <name type="scientific">Nocardia nova SH22a</name>
    <dbReference type="NCBI Taxonomy" id="1415166"/>
    <lineage>
        <taxon>Bacteria</taxon>
        <taxon>Bacillati</taxon>
        <taxon>Actinomycetota</taxon>
        <taxon>Actinomycetes</taxon>
        <taxon>Mycobacteriales</taxon>
        <taxon>Nocardiaceae</taxon>
        <taxon>Nocardia</taxon>
    </lineage>
</organism>
<dbReference type="STRING" id="1415166.NONO_c16830"/>